<dbReference type="InterPro" id="IPR015334">
    <property type="entry name" value="FokI_cleavage_dom"/>
</dbReference>
<evidence type="ECO:0000259" key="1">
    <source>
        <dbReference type="Pfam" id="PF09254"/>
    </source>
</evidence>
<dbReference type="SUPFAM" id="SSF52980">
    <property type="entry name" value="Restriction endonuclease-like"/>
    <property type="match status" value="1"/>
</dbReference>
<accession>A0A1Q2MCG4</accession>
<dbReference type="EC" id="3.1.21.4" evidence="2"/>
<dbReference type="STRING" id="1851148.SMSP2_00739"/>
<evidence type="ECO:0000313" key="3">
    <source>
        <dbReference type="Proteomes" id="UP000188181"/>
    </source>
</evidence>
<dbReference type="RefSeq" id="WP_146682660.1">
    <property type="nucleotide sequence ID" value="NZ_CP019646.1"/>
</dbReference>
<dbReference type="REBASE" id="185712">
    <property type="entry name" value="PbaD1VIP"/>
</dbReference>
<dbReference type="Proteomes" id="UP000188181">
    <property type="component" value="Chromosome"/>
</dbReference>
<dbReference type="InterPro" id="IPR011335">
    <property type="entry name" value="Restrct_endonuc-II-like"/>
</dbReference>
<proteinExistence type="predicted"/>
<dbReference type="Gene3D" id="3.40.91.30">
    <property type="match status" value="1"/>
</dbReference>
<evidence type="ECO:0000313" key="2">
    <source>
        <dbReference type="EMBL" id="AQQ70391.1"/>
    </source>
</evidence>
<dbReference type="KEGG" id="pbas:SMSP2_00739"/>
<name>A0A1Q2MCG4_9BACT</name>
<dbReference type="GO" id="GO:0009307">
    <property type="term" value="P:DNA restriction-modification system"/>
    <property type="evidence" value="ECO:0007669"/>
    <property type="project" value="InterPro"/>
</dbReference>
<feature type="domain" description="FokI cleavage" evidence="1">
    <location>
        <begin position="11"/>
        <end position="131"/>
    </location>
</feature>
<reference evidence="3" key="1">
    <citation type="submission" date="2017-02" db="EMBL/GenBank/DDBJ databases">
        <title>Comparative genomics and description of representatives of a novel lineage of planctomycetes thriving in anoxic sediments.</title>
        <authorList>
            <person name="Spring S."/>
            <person name="Bunk B."/>
            <person name="Sproer C."/>
        </authorList>
    </citation>
    <scope>NUCLEOTIDE SEQUENCE [LARGE SCALE GENOMIC DNA]</scope>
    <source>
        <strain evidence="3">SM-Chi-D1</strain>
    </source>
</reference>
<dbReference type="GO" id="GO:0009036">
    <property type="term" value="F:type II site-specific deoxyribonuclease activity"/>
    <property type="evidence" value="ECO:0007669"/>
    <property type="project" value="UniProtKB-EC"/>
</dbReference>
<dbReference type="Pfam" id="PF09254">
    <property type="entry name" value="FokI_cleav_dom"/>
    <property type="match status" value="1"/>
</dbReference>
<keyword evidence="2" id="KW-0378">Hydrolase</keyword>
<dbReference type="AlphaFoldDB" id="A0A1Q2MCG4"/>
<organism evidence="2 3">
    <name type="scientific">Limihaloglobus sulfuriphilus</name>
    <dbReference type="NCBI Taxonomy" id="1851148"/>
    <lineage>
        <taxon>Bacteria</taxon>
        <taxon>Pseudomonadati</taxon>
        <taxon>Planctomycetota</taxon>
        <taxon>Phycisphaerae</taxon>
        <taxon>Sedimentisphaerales</taxon>
        <taxon>Sedimentisphaeraceae</taxon>
        <taxon>Limihaloglobus</taxon>
    </lineage>
</organism>
<sequence>MNPRNEIVIAKHLSGGNRPEIVCYHPEDKPDHGLILDSKAYKSGFTIPSGERDKMVRYIEEYITKNQLQNPNEWWKNLKGAEYPGIVGFGFISNSFLGHYRKQLDYIMRRTKIKGSSITTEHLLKTVEDVLSEKGNVIDFFKYFLE</sequence>
<protein>
    <submittedName>
        <fullName evidence="2">Type-2 restriction enzyme FokI</fullName>
        <ecNumber evidence="2">3.1.21.4</ecNumber>
    </submittedName>
</protein>
<gene>
    <name evidence="2" type="primary">fokIR_2</name>
    <name evidence="2" type="ORF">SMSP2_00739</name>
</gene>
<dbReference type="EMBL" id="CP019646">
    <property type="protein sequence ID" value="AQQ70391.1"/>
    <property type="molecule type" value="Genomic_DNA"/>
</dbReference>
<keyword evidence="3" id="KW-1185">Reference proteome</keyword>